<dbReference type="PANTHER" id="PTHR41694">
    <property type="entry name" value="ENDOGENOUS RETROVIRUS GROUP K MEMBER POL PROTEIN"/>
    <property type="match status" value="1"/>
</dbReference>
<dbReference type="InterPro" id="IPR012337">
    <property type="entry name" value="RNaseH-like_sf"/>
</dbReference>
<dbReference type="AlphaFoldDB" id="A0A7L0FZV3"/>
<dbReference type="SUPFAM" id="SSF53098">
    <property type="entry name" value="Ribonuclease H-like"/>
    <property type="match status" value="1"/>
</dbReference>
<dbReference type="GO" id="GO:0004519">
    <property type="term" value="F:endonuclease activity"/>
    <property type="evidence" value="ECO:0007669"/>
    <property type="project" value="UniProtKB-KW"/>
</dbReference>
<feature type="non-terminal residue" evidence="8">
    <location>
        <position position="60"/>
    </location>
</feature>
<dbReference type="PROSITE" id="PS50994">
    <property type="entry name" value="INTEGRASE"/>
    <property type="match status" value="1"/>
</dbReference>
<sequence>LHWTSAFAFMGVLERIKTDNGPAYTSHRTHVFLSSWGIEHVTRIPYNPTGQAIIARAHGT</sequence>
<dbReference type="InterPro" id="IPR036397">
    <property type="entry name" value="RNaseH_sf"/>
</dbReference>
<evidence type="ECO:0000259" key="7">
    <source>
        <dbReference type="PROSITE" id="PS50994"/>
    </source>
</evidence>
<name>A0A7L0FZV3_CORCN</name>
<comment type="caution">
    <text evidence="8">The sequence shown here is derived from an EMBL/GenBank/DDBJ whole genome shotgun (WGS) entry which is preliminary data.</text>
</comment>
<reference evidence="8 9" key="1">
    <citation type="submission" date="2019-09" db="EMBL/GenBank/DDBJ databases">
        <title>Bird 10,000 Genomes (B10K) Project - Family phase.</title>
        <authorList>
            <person name="Zhang G."/>
        </authorList>
    </citation>
    <scope>NUCLEOTIDE SEQUENCE [LARGE SCALE GENOMIC DNA]</scope>
    <source>
        <strain evidence="8">B10K-DU-011-20</strain>
        <tissue evidence="8">Muscle</tissue>
    </source>
</reference>
<keyword evidence="5" id="KW-0378">Hydrolase</keyword>
<dbReference type="GO" id="GO:0035613">
    <property type="term" value="F:RNA stem-loop binding"/>
    <property type="evidence" value="ECO:0007669"/>
    <property type="project" value="TreeGrafter"/>
</dbReference>
<dbReference type="Gene3D" id="3.30.420.10">
    <property type="entry name" value="Ribonuclease H-like superfamily/Ribonuclease H"/>
    <property type="match status" value="1"/>
</dbReference>
<dbReference type="GO" id="GO:0016787">
    <property type="term" value="F:hydrolase activity"/>
    <property type="evidence" value="ECO:0007669"/>
    <property type="project" value="UniProtKB-KW"/>
</dbReference>
<feature type="domain" description="Integrase catalytic" evidence="7">
    <location>
        <begin position="1"/>
        <end position="60"/>
    </location>
</feature>
<dbReference type="OrthoDB" id="9359997at2759"/>
<evidence type="ECO:0000313" key="9">
    <source>
        <dbReference type="Proteomes" id="UP000526942"/>
    </source>
</evidence>
<evidence type="ECO:0000256" key="2">
    <source>
        <dbReference type="ARBA" id="ARBA00022695"/>
    </source>
</evidence>
<dbReference type="EMBL" id="VXAM01002732">
    <property type="protein sequence ID" value="NXK01237.1"/>
    <property type="molecule type" value="Genomic_DNA"/>
</dbReference>
<keyword evidence="2" id="KW-0548">Nucleotidyltransferase</keyword>
<dbReference type="InterPro" id="IPR001584">
    <property type="entry name" value="Integrase_cat-core"/>
</dbReference>
<evidence type="ECO:0000313" key="8">
    <source>
        <dbReference type="EMBL" id="NXK01237.1"/>
    </source>
</evidence>
<proteinExistence type="predicted"/>
<dbReference type="GO" id="GO:0015074">
    <property type="term" value="P:DNA integration"/>
    <property type="evidence" value="ECO:0007669"/>
    <property type="project" value="InterPro"/>
</dbReference>
<dbReference type="PANTHER" id="PTHR41694:SF3">
    <property type="entry name" value="RNA-DIRECTED DNA POLYMERASE-RELATED"/>
    <property type="match status" value="1"/>
</dbReference>
<evidence type="ECO:0000256" key="3">
    <source>
        <dbReference type="ARBA" id="ARBA00022722"/>
    </source>
</evidence>
<accession>A0A7L0FZV3</accession>
<keyword evidence="6" id="KW-0695">RNA-directed DNA polymerase</keyword>
<protein>
    <submittedName>
        <fullName evidence="8">POK18 protein</fullName>
    </submittedName>
</protein>
<evidence type="ECO:0000256" key="4">
    <source>
        <dbReference type="ARBA" id="ARBA00022759"/>
    </source>
</evidence>
<organism evidence="8 9">
    <name type="scientific">Corythaixoides concolor</name>
    <name type="common">Grey go-away-bird</name>
    <dbReference type="NCBI Taxonomy" id="103956"/>
    <lineage>
        <taxon>Eukaryota</taxon>
        <taxon>Metazoa</taxon>
        <taxon>Chordata</taxon>
        <taxon>Craniata</taxon>
        <taxon>Vertebrata</taxon>
        <taxon>Euteleostomi</taxon>
        <taxon>Archelosauria</taxon>
        <taxon>Archosauria</taxon>
        <taxon>Dinosauria</taxon>
        <taxon>Saurischia</taxon>
        <taxon>Theropoda</taxon>
        <taxon>Coelurosauria</taxon>
        <taxon>Aves</taxon>
        <taxon>Neognathae</taxon>
        <taxon>Neoaves</taxon>
        <taxon>Otidimorphae</taxon>
        <taxon>Musophagiformes</taxon>
        <taxon>Musophagidae</taxon>
        <taxon>Corythaixoides</taxon>
    </lineage>
</organism>
<feature type="non-terminal residue" evidence="8">
    <location>
        <position position="1"/>
    </location>
</feature>
<dbReference type="Proteomes" id="UP000526942">
    <property type="component" value="Unassembled WGS sequence"/>
</dbReference>
<keyword evidence="9" id="KW-1185">Reference proteome</keyword>
<evidence type="ECO:0000256" key="1">
    <source>
        <dbReference type="ARBA" id="ARBA00022679"/>
    </source>
</evidence>
<keyword evidence="3" id="KW-0540">Nuclease</keyword>
<keyword evidence="1" id="KW-0808">Transferase</keyword>
<dbReference type="GO" id="GO:0003964">
    <property type="term" value="F:RNA-directed DNA polymerase activity"/>
    <property type="evidence" value="ECO:0007669"/>
    <property type="project" value="UniProtKB-KW"/>
</dbReference>
<evidence type="ECO:0000256" key="5">
    <source>
        <dbReference type="ARBA" id="ARBA00022801"/>
    </source>
</evidence>
<evidence type="ECO:0000256" key="6">
    <source>
        <dbReference type="ARBA" id="ARBA00022918"/>
    </source>
</evidence>
<dbReference type="Pfam" id="PF00665">
    <property type="entry name" value="rve"/>
    <property type="match status" value="1"/>
</dbReference>
<gene>
    <name evidence="8" type="primary">Ervk18_4</name>
    <name evidence="8" type="ORF">CORCON_R15740</name>
</gene>
<keyword evidence="4" id="KW-0255">Endonuclease</keyword>